<reference evidence="2" key="2">
    <citation type="submission" date="2024-01" db="EMBL/GenBank/DDBJ databases">
        <title>Draft genome sequence of Lactobacillus amylovorus strain TKL145.</title>
        <authorList>
            <person name="Tohno M."/>
            <person name="Tanizawa Y."/>
        </authorList>
    </citation>
    <scope>NUCLEOTIDE SEQUENCE [LARGE SCALE GENOMIC DNA]</scope>
    <source>
        <strain evidence="2">TKL145</strain>
    </source>
</reference>
<dbReference type="RefSeq" id="WP_353302231.1">
    <property type="nucleotide sequence ID" value="NZ_BAAAAK010000001.1"/>
</dbReference>
<dbReference type="Proteomes" id="UP001437574">
    <property type="component" value="Unassembled WGS sequence"/>
</dbReference>
<evidence type="ECO:0000313" key="1">
    <source>
        <dbReference type="EMBL" id="GAA0041636.1"/>
    </source>
</evidence>
<reference evidence="1 2" key="1">
    <citation type="journal article" date="2024" name="Int. J. Syst. Evol. Microbiol.">
        <title>Proposal of Lactobacillus amylovorus subsp. animalis subsp. nov. and an emended description of Lactobacillus amylovorus.</title>
        <authorList>
            <person name="Yamane K."/>
            <person name="Tanizawa Y."/>
            <person name="Kobayashi H."/>
            <person name="Kamizono T."/>
            <person name="Kojima Y."/>
            <person name="Takagi H."/>
            <person name="Tohno M."/>
        </authorList>
    </citation>
    <scope>NUCLEOTIDE SEQUENCE [LARGE SCALE GENOMIC DNA]</scope>
    <source>
        <strain evidence="1 2">TKL145</strain>
    </source>
</reference>
<evidence type="ECO:0000313" key="2">
    <source>
        <dbReference type="Proteomes" id="UP001437574"/>
    </source>
</evidence>
<gene>
    <name evidence="1" type="ORF">LATKL145_00460</name>
</gene>
<sequence>MSKDYWYEFECVNCHKYFRTLLKNADEVIQCPFCKVIPWGFTVSGTKKEHENEFKKN</sequence>
<proteinExistence type="predicted"/>
<name>A0ABC9VNB9_LACAM</name>
<accession>A0ABC9VNB9</accession>
<evidence type="ECO:0008006" key="3">
    <source>
        <dbReference type="Google" id="ProtNLM"/>
    </source>
</evidence>
<dbReference type="EMBL" id="BAAAAK010000001">
    <property type="protein sequence ID" value="GAA0041636.1"/>
    <property type="molecule type" value="Genomic_DNA"/>
</dbReference>
<protein>
    <recommendedName>
        <fullName evidence="3">Zinc ribbon domain-containing protein</fullName>
    </recommendedName>
</protein>
<organism evidence="1 2">
    <name type="scientific">Lactobacillus amylovorus subsp. animalium</name>
    <dbReference type="NCBI Taxonomy" id="3378536"/>
    <lineage>
        <taxon>Bacteria</taxon>
        <taxon>Bacillati</taxon>
        <taxon>Bacillota</taxon>
        <taxon>Bacilli</taxon>
        <taxon>Lactobacillales</taxon>
        <taxon>Lactobacillaceae</taxon>
        <taxon>Lactobacillus</taxon>
    </lineage>
</organism>
<comment type="caution">
    <text evidence="1">The sequence shown here is derived from an EMBL/GenBank/DDBJ whole genome shotgun (WGS) entry which is preliminary data.</text>
</comment>
<dbReference type="AlphaFoldDB" id="A0ABC9VNB9"/>